<gene>
    <name evidence="1" type="primary">pilM</name>
    <name evidence="1" type="ORF">ACFFHF_00630</name>
</gene>
<comment type="caution">
    <text evidence="1">The sequence shown here is derived from an EMBL/GenBank/DDBJ whole genome shotgun (WGS) entry which is preliminary data.</text>
</comment>
<organism evidence="1 2">
    <name type="scientific">Robertmurraya beringensis</name>
    <dbReference type="NCBI Taxonomy" id="641660"/>
    <lineage>
        <taxon>Bacteria</taxon>
        <taxon>Bacillati</taxon>
        <taxon>Bacillota</taxon>
        <taxon>Bacilli</taxon>
        <taxon>Bacillales</taxon>
        <taxon>Bacillaceae</taxon>
        <taxon>Robertmurraya</taxon>
    </lineage>
</organism>
<evidence type="ECO:0000313" key="1">
    <source>
        <dbReference type="EMBL" id="MFC0473849.1"/>
    </source>
</evidence>
<keyword evidence="2" id="KW-1185">Reference proteome</keyword>
<dbReference type="Gene3D" id="3.30.420.40">
    <property type="match status" value="2"/>
</dbReference>
<dbReference type="InterPro" id="IPR005883">
    <property type="entry name" value="PilM"/>
</dbReference>
<accession>A0ABV6KKP9</accession>
<evidence type="ECO:0000313" key="2">
    <source>
        <dbReference type="Proteomes" id="UP001589738"/>
    </source>
</evidence>
<sequence length="371" mass="41879">MFNFKKNNTFSGIDFRDTYVTRANVQIQNNQPVLLDIDVIDTNHHIIENSRISEINGIASLLKERVLDKHVHLAFPTQNIIVRRITSLPDLKEDALAKLLQYQVGESIHLPFEKSIYDFVKIGTIKAEPDEQMDIEKLTAVEFASELREMATDKADILFFATSLPLSEDLLEVSIQAGLKPLSAEIRGTALQRLISHTNPEWLHDTEMVVDLSKESIDIHIFANETIAFSRTMTVGAMEIEQEDLFSTSDVLPFDGFVENLVEAAVSVEESALYEETYINDVVTEIEKAQNFFRFSLSKGNSHFKRVIVTGKNACQFVSVLSDRLEVEVADIDFSKIVANNFHKKDLLNSTSVAIGLALKGNETVKKKWKK</sequence>
<dbReference type="Proteomes" id="UP001589738">
    <property type="component" value="Unassembled WGS sequence"/>
</dbReference>
<dbReference type="Gene3D" id="3.30.1490.300">
    <property type="match status" value="1"/>
</dbReference>
<protein>
    <submittedName>
        <fullName evidence="1">Type IV pilus biogenesis protein PilM</fullName>
    </submittedName>
</protein>
<name>A0ABV6KKP9_9BACI</name>
<dbReference type="RefSeq" id="WP_377057394.1">
    <property type="nucleotide sequence ID" value="NZ_JBHLUU010000005.1"/>
</dbReference>
<dbReference type="EMBL" id="JBHLUU010000005">
    <property type="protein sequence ID" value="MFC0473849.1"/>
    <property type="molecule type" value="Genomic_DNA"/>
</dbReference>
<proteinExistence type="predicted"/>
<reference evidence="1 2" key="1">
    <citation type="submission" date="2024-09" db="EMBL/GenBank/DDBJ databases">
        <authorList>
            <person name="Sun Q."/>
            <person name="Mori K."/>
        </authorList>
    </citation>
    <scope>NUCLEOTIDE SEQUENCE [LARGE SCALE GENOMIC DNA]</scope>
    <source>
        <strain evidence="1 2">CGMCC 1.9126</strain>
    </source>
</reference>
<dbReference type="Pfam" id="PF11104">
    <property type="entry name" value="PilM_2"/>
    <property type="match status" value="1"/>
</dbReference>